<sequence length="81" mass="9136">MRSERSRRSRTKKEDYLDEFLDGSGQKRGVNMNAAMQSFGYGLAALLFCIAILGVCHNIKKAARKVLKSQQTHKGDLSQKF</sequence>
<comment type="caution">
    <text evidence="2">The sequence shown here is derived from an EMBL/GenBank/DDBJ whole genome shotgun (WGS) entry which is preliminary data.</text>
</comment>
<keyword evidence="1" id="KW-0472">Membrane</keyword>
<proteinExistence type="predicted"/>
<keyword evidence="1" id="KW-0812">Transmembrane</keyword>
<dbReference type="EMBL" id="JADCKF010000005">
    <property type="protein sequence ID" value="MBE5055767.1"/>
    <property type="molecule type" value="Genomic_DNA"/>
</dbReference>
<keyword evidence="1" id="KW-1133">Transmembrane helix</keyword>
<evidence type="ECO:0000256" key="1">
    <source>
        <dbReference type="SAM" id="Phobius"/>
    </source>
</evidence>
<gene>
    <name evidence="2" type="ORF">INF37_07115</name>
</gene>
<evidence type="ECO:0000313" key="3">
    <source>
        <dbReference type="Proteomes" id="UP000806211"/>
    </source>
</evidence>
<reference evidence="2 3" key="1">
    <citation type="submission" date="2020-10" db="EMBL/GenBank/DDBJ databases">
        <title>ChiBAC.</title>
        <authorList>
            <person name="Zenner C."/>
            <person name="Hitch T.C.A."/>
            <person name="Clavel T."/>
        </authorList>
    </citation>
    <scope>NUCLEOTIDE SEQUENCE [LARGE SCALE GENOMIC DNA]</scope>
    <source>
        <strain evidence="2 3">DSM 107456</strain>
    </source>
</reference>
<dbReference type="Proteomes" id="UP000806211">
    <property type="component" value="Unassembled WGS sequence"/>
</dbReference>
<feature type="transmembrane region" description="Helical" evidence="1">
    <location>
        <begin position="39"/>
        <end position="59"/>
    </location>
</feature>
<evidence type="ECO:0000313" key="2">
    <source>
        <dbReference type="EMBL" id="MBE5055767.1"/>
    </source>
</evidence>
<protein>
    <submittedName>
        <fullName evidence="2">Uncharacterized protein</fullName>
    </submittedName>
</protein>
<organism evidence="2 3">
    <name type="scientific">Pseudoflavonifractor gallinarum</name>
    <dbReference type="NCBI Taxonomy" id="2779352"/>
    <lineage>
        <taxon>Bacteria</taxon>
        <taxon>Bacillati</taxon>
        <taxon>Bacillota</taxon>
        <taxon>Clostridia</taxon>
        <taxon>Eubacteriales</taxon>
        <taxon>Oscillospiraceae</taxon>
        <taxon>Pseudoflavonifractor</taxon>
    </lineage>
</organism>
<keyword evidence="3" id="KW-1185">Reference proteome</keyword>
<accession>A0ABR9RAP9</accession>
<name>A0ABR9RAP9_9FIRM</name>